<feature type="transmembrane region" description="Helical" evidence="1">
    <location>
        <begin position="73"/>
        <end position="92"/>
    </location>
</feature>
<evidence type="ECO:0000313" key="2">
    <source>
        <dbReference type="EMBL" id="PWR70605.1"/>
    </source>
</evidence>
<keyword evidence="1" id="KW-1133">Transmembrane helix</keyword>
<evidence type="ECO:0000256" key="1">
    <source>
        <dbReference type="SAM" id="Phobius"/>
    </source>
</evidence>
<name>A0A2V2MWH2_9EURY</name>
<gene>
    <name evidence="2" type="ORF">DK846_14535</name>
</gene>
<feature type="transmembrane region" description="Helical" evidence="1">
    <location>
        <begin position="24"/>
        <end position="41"/>
    </location>
</feature>
<keyword evidence="1" id="KW-0812">Transmembrane</keyword>
<sequence>MYGLVGKQTDKSSVDKTEDDRQNFLLLLLMMLPLQVIYPVLSGGQTGQVSLTLFFSLILITGLWLMRGSRRRFLIAAILVLISLELIWVSLWQAATSLLPLGEFCLLLFLIILSGRYLAIFIRTKLPVHELLLAATALFLLIGTILGISLYLISTLYHGSTTGVRVDIDLPQALFEGIAILTANGSGGVAGESMPLLRVVSSLGMIVGILFIALLIAKIVTNLYKYEKKES</sequence>
<evidence type="ECO:0008006" key="4">
    <source>
        <dbReference type="Google" id="ProtNLM"/>
    </source>
</evidence>
<feature type="transmembrane region" description="Helical" evidence="1">
    <location>
        <begin position="203"/>
        <end position="224"/>
    </location>
</feature>
<dbReference type="Proteomes" id="UP000245657">
    <property type="component" value="Unassembled WGS sequence"/>
</dbReference>
<accession>A0A2V2MWH2</accession>
<keyword evidence="1" id="KW-0472">Membrane</keyword>
<dbReference type="GeneID" id="97547668"/>
<feature type="transmembrane region" description="Helical" evidence="1">
    <location>
        <begin position="47"/>
        <end position="66"/>
    </location>
</feature>
<organism evidence="2 3">
    <name type="scientific">Methanospirillum lacunae</name>
    <dbReference type="NCBI Taxonomy" id="668570"/>
    <lineage>
        <taxon>Archaea</taxon>
        <taxon>Methanobacteriati</taxon>
        <taxon>Methanobacteriota</taxon>
        <taxon>Stenosarchaea group</taxon>
        <taxon>Methanomicrobia</taxon>
        <taxon>Methanomicrobiales</taxon>
        <taxon>Methanospirillaceae</taxon>
        <taxon>Methanospirillum</taxon>
    </lineage>
</organism>
<reference evidence="2 3" key="1">
    <citation type="submission" date="2018-05" db="EMBL/GenBank/DDBJ databases">
        <title>Draft genome of Methanospirillum lacunae Ki8-1.</title>
        <authorList>
            <person name="Dueholm M.S."/>
            <person name="Nielsen P.H."/>
            <person name="Bakmann L.F."/>
            <person name="Otzen D.E."/>
        </authorList>
    </citation>
    <scope>NUCLEOTIDE SEQUENCE [LARGE SCALE GENOMIC DNA]</scope>
    <source>
        <strain evidence="2 3">Ki8-1</strain>
    </source>
</reference>
<feature type="transmembrane region" description="Helical" evidence="1">
    <location>
        <begin position="98"/>
        <end position="119"/>
    </location>
</feature>
<dbReference type="RefSeq" id="WP_109969718.1">
    <property type="nucleotide sequence ID" value="NZ_CP176093.1"/>
</dbReference>
<comment type="caution">
    <text evidence="2">The sequence shown here is derived from an EMBL/GenBank/DDBJ whole genome shotgun (WGS) entry which is preliminary data.</text>
</comment>
<proteinExistence type="predicted"/>
<feature type="transmembrane region" description="Helical" evidence="1">
    <location>
        <begin position="131"/>
        <end position="153"/>
    </location>
</feature>
<dbReference type="EMBL" id="QGMY01000011">
    <property type="protein sequence ID" value="PWR70605.1"/>
    <property type="molecule type" value="Genomic_DNA"/>
</dbReference>
<evidence type="ECO:0000313" key="3">
    <source>
        <dbReference type="Proteomes" id="UP000245657"/>
    </source>
</evidence>
<keyword evidence="3" id="KW-1185">Reference proteome</keyword>
<dbReference type="AlphaFoldDB" id="A0A2V2MWH2"/>
<protein>
    <recommendedName>
        <fullName evidence="4">Potassium channel domain-containing protein</fullName>
    </recommendedName>
</protein>